<dbReference type="Proteomes" id="UP000094065">
    <property type="component" value="Unassembled WGS sequence"/>
</dbReference>
<name>A0A1E3HXK3_9TREE</name>
<proteinExistence type="predicted"/>
<dbReference type="EMBL" id="AWGJ01000004">
    <property type="protein sequence ID" value="ODN81068.1"/>
    <property type="molecule type" value="Genomic_DNA"/>
</dbReference>
<organism evidence="1 2">
    <name type="scientific">Cryptococcus amylolentus CBS 6039</name>
    <dbReference type="NCBI Taxonomy" id="1295533"/>
    <lineage>
        <taxon>Eukaryota</taxon>
        <taxon>Fungi</taxon>
        <taxon>Dikarya</taxon>
        <taxon>Basidiomycota</taxon>
        <taxon>Agaricomycotina</taxon>
        <taxon>Tremellomycetes</taxon>
        <taxon>Tremellales</taxon>
        <taxon>Cryptococcaceae</taxon>
        <taxon>Cryptococcus</taxon>
    </lineage>
</organism>
<evidence type="ECO:0000313" key="1">
    <source>
        <dbReference type="EMBL" id="ODN81068.1"/>
    </source>
</evidence>
<accession>A0A1E3HXK3</accession>
<dbReference type="RefSeq" id="XP_018995634.1">
    <property type="nucleotide sequence ID" value="XM_019136965.1"/>
</dbReference>
<evidence type="ECO:0000313" key="2">
    <source>
        <dbReference type="Proteomes" id="UP000094065"/>
    </source>
</evidence>
<protein>
    <submittedName>
        <fullName evidence="1">Uncharacterized protein</fullName>
    </submittedName>
</protein>
<sequence length="274" mass="31057">MGEERRYSGLFTNLAHLAFEADCIEGICRKRSLPPLGQRATLYLWNLFAVCFRLPDHISEEVLGNISNIIHYYQGFGPNPATCVTRVQNVKSTPRMAGVDVLHLLSCSDTMFVDLLPIDFDPGVTTVVHHADDIVQFCVNFMSQWPLPESHRKMAPYPRNIIFTGMDTVHFPDGLIHCLSPSIKQSVLDTVEKSIRQRVRVGLQDRAPQSVGMEDMIQVRGYEECEFCPKASREVEQGEWLLPMQDAAEIAEDKQEKACPQKEYDDGETWQIAV</sequence>
<comment type="caution">
    <text evidence="1">The sequence shown here is derived from an EMBL/GenBank/DDBJ whole genome shotgun (WGS) entry which is preliminary data.</text>
</comment>
<gene>
    <name evidence="1" type="ORF">L202_03163</name>
</gene>
<dbReference type="GeneID" id="30154472"/>
<reference evidence="1 2" key="1">
    <citation type="submission" date="2016-06" db="EMBL/GenBank/DDBJ databases">
        <title>Evolution of pathogenesis and genome organization in the Tremellales.</title>
        <authorList>
            <person name="Cuomo C."/>
            <person name="Litvintseva A."/>
            <person name="Heitman J."/>
            <person name="Chen Y."/>
            <person name="Sun S."/>
            <person name="Springer D."/>
            <person name="Dromer F."/>
            <person name="Young S."/>
            <person name="Zeng Q."/>
            <person name="Chapman S."/>
            <person name="Gujja S."/>
            <person name="Saif S."/>
            <person name="Birren B."/>
        </authorList>
    </citation>
    <scope>NUCLEOTIDE SEQUENCE [LARGE SCALE GENOMIC DNA]</scope>
    <source>
        <strain evidence="1 2">CBS 6039</strain>
    </source>
</reference>
<keyword evidence="2" id="KW-1185">Reference proteome</keyword>
<dbReference type="AlphaFoldDB" id="A0A1E3HXK3"/>